<gene>
    <name evidence="1" type="ORF">S03H2_11106</name>
</gene>
<sequence length="292" mass="33623">KAGKYLFSFSSGDYSYEVLKGISENPSVEKVEGSIVLDHPVRGTAMPGNRLVIADYHVGKYSVWEYDIREKTAKPIGFVEPQDNYPGYLAGDVAYNPAQNEMFYLRSGYSLDSINVMRVSGIDEAEYEKVPEEFRHLKDDPYEWEPFYETSGELKTRFLEPRGIAVDSEGNAVVALAKQNRVVEVSRHEIDERIDRFDPPAMRIVDVDSDSFMIEYNTLRRVPTMFEYGQLNGQLVFGQAIDPEDFTEVYIEKKPKKRHRVEIVDLFPGTRYVYRFVASDRDSPKYGFQLLI</sequence>
<comment type="caution">
    <text evidence="1">The sequence shown here is derived from an EMBL/GenBank/DDBJ whole genome shotgun (WGS) entry which is preliminary data.</text>
</comment>
<organism evidence="1">
    <name type="scientific">marine sediment metagenome</name>
    <dbReference type="NCBI Taxonomy" id="412755"/>
    <lineage>
        <taxon>unclassified sequences</taxon>
        <taxon>metagenomes</taxon>
        <taxon>ecological metagenomes</taxon>
    </lineage>
</organism>
<name>X1G4U2_9ZZZZ</name>
<accession>X1G4U2</accession>
<protein>
    <submittedName>
        <fullName evidence="1">Uncharacterized protein</fullName>
    </submittedName>
</protein>
<dbReference type="AlphaFoldDB" id="X1G4U2"/>
<dbReference type="Gene3D" id="2.60.40.380">
    <property type="entry name" value="Purple acid phosphatase-like, N-terminal"/>
    <property type="match status" value="1"/>
</dbReference>
<dbReference type="EMBL" id="BARU01005678">
    <property type="protein sequence ID" value="GAH39845.1"/>
    <property type="molecule type" value="Genomic_DNA"/>
</dbReference>
<feature type="non-terminal residue" evidence="1">
    <location>
        <position position="1"/>
    </location>
</feature>
<dbReference type="SUPFAM" id="SSF63825">
    <property type="entry name" value="YWTD domain"/>
    <property type="match status" value="1"/>
</dbReference>
<reference evidence="1" key="1">
    <citation type="journal article" date="2014" name="Front. Microbiol.">
        <title>High frequency of phylogenetically diverse reductive dehalogenase-homologous genes in deep subseafloor sedimentary metagenomes.</title>
        <authorList>
            <person name="Kawai M."/>
            <person name="Futagami T."/>
            <person name="Toyoda A."/>
            <person name="Takaki Y."/>
            <person name="Nishi S."/>
            <person name="Hori S."/>
            <person name="Arai W."/>
            <person name="Tsubouchi T."/>
            <person name="Morono Y."/>
            <person name="Uchiyama I."/>
            <person name="Ito T."/>
            <person name="Fujiyama A."/>
            <person name="Inagaki F."/>
            <person name="Takami H."/>
        </authorList>
    </citation>
    <scope>NUCLEOTIDE SEQUENCE</scope>
    <source>
        <strain evidence="1">Expedition CK06-06</strain>
    </source>
</reference>
<evidence type="ECO:0000313" key="1">
    <source>
        <dbReference type="EMBL" id="GAH39845.1"/>
    </source>
</evidence>
<proteinExistence type="predicted"/>